<evidence type="ECO:0000256" key="1">
    <source>
        <dbReference type="ARBA" id="ARBA00004141"/>
    </source>
</evidence>
<dbReference type="AlphaFoldDB" id="A0AAN9U9A6"/>
<keyword evidence="2 6" id="KW-0812">Transmembrane</keyword>
<feature type="transmembrane region" description="Helical" evidence="6">
    <location>
        <begin position="147"/>
        <end position="171"/>
    </location>
</feature>
<dbReference type="PANTHER" id="PTHR31465">
    <property type="entry name" value="PROTEIN RTA1-RELATED"/>
    <property type="match status" value="1"/>
</dbReference>
<proteinExistence type="predicted"/>
<keyword evidence="8" id="KW-1185">Reference proteome</keyword>
<evidence type="ECO:0000256" key="5">
    <source>
        <dbReference type="SAM" id="MobiDB-lite"/>
    </source>
</evidence>
<evidence type="ECO:0000313" key="7">
    <source>
        <dbReference type="EMBL" id="KAK7735870.1"/>
    </source>
</evidence>
<protein>
    <recommendedName>
        <fullName evidence="9">Sphingoid long-chain base transporter RSB1</fullName>
    </recommendedName>
</protein>
<reference evidence="7 8" key="1">
    <citation type="journal article" date="2023" name="PLoS ONE">
        <title>Cytospora paraplurivora sp. nov. isolated from orchards with fruit tree decline syndrome in Ontario, Canada.</title>
        <authorList>
            <person name="Ilyukhin E."/>
            <person name="Nguyen H.D.T."/>
            <person name="Castle A.J."/>
            <person name="Ellouze W."/>
        </authorList>
    </citation>
    <scope>NUCLEOTIDE SEQUENCE [LARGE SCALE GENOMIC DNA]</scope>
    <source>
        <strain evidence="7 8">FDS-564</strain>
    </source>
</reference>
<feature type="compositionally biased region" description="Polar residues" evidence="5">
    <location>
        <begin position="308"/>
        <end position="345"/>
    </location>
</feature>
<feature type="region of interest" description="Disordered" evidence="5">
    <location>
        <begin position="304"/>
        <end position="345"/>
    </location>
</feature>
<evidence type="ECO:0000256" key="3">
    <source>
        <dbReference type="ARBA" id="ARBA00022989"/>
    </source>
</evidence>
<dbReference type="GO" id="GO:0000324">
    <property type="term" value="C:fungal-type vacuole"/>
    <property type="evidence" value="ECO:0007669"/>
    <property type="project" value="TreeGrafter"/>
</dbReference>
<feature type="transmembrane region" description="Helical" evidence="6">
    <location>
        <begin position="73"/>
        <end position="92"/>
    </location>
</feature>
<evidence type="ECO:0000256" key="2">
    <source>
        <dbReference type="ARBA" id="ARBA00022692"/>
    </source>
</evidence>
<keyword evidence="4 6" id="KW-0472">Membrane</keyword>
<name>A0AAN9U9A6_9PEZI</name>
<feature type="transmembrane region" description="Helical" evidence="6">
    <location>
        <begin position="47"/>
        <end position="67"/>
    </location>
</feature>
<dbReference type="PANTHER" id="PTHR31465:SF9">
    <property type="entry name" value="SPHINGOID LONG-CHAIN BASE TRANSPORTER RSB1"/>
    <property type="match status" value="1"/>
</dbReference>
<feature type="transmembrane region" description="Helical" evidence="6">
    <location>
        <begin position="275"/>
        <end position="300"/>
    </location>
</feature>
<evidence type="ECO:0000313" key="8">
    <source>
        <dbReference type="Proteomes" id="UP001320245"/>
    </source>
</evidence>
<gene>
    <name evidence="7" type="ORF">SLS53_007247</name>
</gene>
<dbReference type="EMBL" id="JAJSPL020000036">
    <property type="protein sequence ID" value="KAK7735870.1"/>
    <property type="molecule type" value="Genomic_DNA"/>
</dbReference>
<evidence type="ECO:0000256" key="4">
    <source>
        <dbReference type="ARBA" id="ARBA00023136"/>
    </source>
</evidence>
<feature type="transmembrane region" description="Helical" evidence="6">
    <location>
        <begin position="104"/>
        <end position="127"/>
    </location>
</feature>
<evidence type="ECO:0008006" key="9">
    <source>
        <dbReference type="Google" id="ProtNLM"/>
    </source>
</evidence>
<accession>A0AAN9U9A6</accession>
<sequence length="345" mass="37958">MDGLGHPILQQRAATTVGGYVFFGPQANCTLAACSPKLSVYGYIPSFATNLAFVILFSLAMMLHMGIGAWSRSFFFMGCMAAGCVDEIIGYAGRIWMSHDLWNFRAFMIQIVCITTAPVFFSAAIYVMLAQTIMVFGPQFSRFNAKLLYWAFILCDVVSLVLQGVGGTLSAMSSGKNEAGVQLALAGLASQVATLVIFCALYADYLWRMLRSPAFRARANRPNPYRTMSLTARIKIFYAFEALAIALILMRCAFRVHELRKGYTPWNKMLRHEDLFIGLEGVPIVVAVYALVIGHPGLIFDGTDHRSPFSSSPPKSQTGRADSSPEGGQQKENSLTYENQTKVQA</sequence>
<keyword evidence="3 6" id="KW-1133">Transmembrane helix</keyword>
<organism evidence="7 8">
    <name type="scientific">Cytospora paraplurivora</name>
    <dbReference type="NCBI Taxonomy" id="2898453"/>
    <lineage>
        <taxon>Eukaryota</taxon>
        <taxon>Fungi</taxon>
        <taxon>Dikarya</taxon>
        <taxon>Ascomycota</taxon>
        <taxon>Pezizomycotina</taxon>
        <taxon>Sordariomycetes</taxon>
        <taxon>Sordariomycetidae</taxon>
        <taxon>Diaporthales</taxon>
        <taxon>Cytosporaceae</taxon>
        <taxon>Cytospora</taxon>
    </lineage>
</organism>
<comment type="subcellular location">
    <subcellularLocation>
        <location evidence="1">Membrane</location>
        <topology evidence="1">Multi-pass membrane protein</topology>
    </subcellularLocation>
</comment>
<dbReference type="Proteomes" id="UP001320245">
    <property type="component" value="Unassembled WGS sequence"/>
</dbReference>
<feature type="transmembrane region" description="Helical" evidence="6">
    <location>
        <begin position="236"/>
        <end position="254"/>
    </location>
</feature>
<feature type="transmembrane region" description="Helical" evidence="6">
    <location>
        <begin position="183"/>
        <end position="203"/>
    </location>
</feature>
<dbReference type="Pfam" id="PF04479">
    <property type="entry name" value="RTA1"/>
    <property type="match status" value="1"/>
</dbReference>
<dbReference type="InterPro" id="IPR007568">
    <property type="entry name" value="RTA1"/>
</dbReference>
<dbReference type="GO" id="GO:0005886">
    <property type="term" value="C:plasma membrane"/>
    <property type="evidence" value="ECO:0007669"/>
    <property type="project" value="TreeGrafter"/>
</dbReference>
<comment type="caution">
    <text evidence="7">The sequence shown here is derived from an EMBL/GenBank/DDBJ whole genome shotgun (WGS) entry which is preliminary data.</text>
</comment>
<evidence type="ECO:0000256" key="6">
    <source>
        <dbReference type="SAM" id="Phobius"/>
    </source>
</evidence>